<proteinExistence type="predicted"/>
<dbReference type="AlphaFoldDB" id="A0AAE1ABU3"/>
<feature type="compositionally biased region" description="Low complexity" evidence="1">
    <location>
        <begin position="70"/>
        <end position="80"/>
    </location>
</feature>
<evidence type="ECO:0000313" key="2">
    <source>
        <dbReference type="EMBL" id="KAK3783777.1"/>
    </source>
</evidence>
<reference evidence="2" key="1">
    <citation type="journal article" date="2023" name="G3 (Bethesda)">
        <title>A reference genome for the long-term kleptoplast-retaining sea slug Elysia crispata morphotype clarki.</title>
        <authorList>
            <person name="Eastman K.E."/>
            <person name="Pendleton A.L."/>
            <person name="Shaikh M.A."/>
            <person name="Suttiyut T."/>
            <person name="Ogas R."/>
            <person name="Tomko P."/>
            <person name="Gavelis G."/>
            <person name="Widhalm J.R."/>
            <person name="Wisecaver J.H."/>
        </authorList>
    </citation>
    <scope>NUCLEOTIDE SEQUENCE</scope>
    <source>
        <strain evidence="2">ECLA1</strain>
    </source>
</reference>
<protein>
    <submittedName>
        <fullName evidence="2">Uncharacterized protein</fullName>
    </submittedName>
</protein>
<comment type="caution">
    <text evidence="2">The sequence shown here is derived from an EMBL/GenBank/DDBJ whole genome shotgun (WGS) entry which is preliminary data.</text>
</comment>
<dbReference type="Proteomes" id="UP001283361">
    <property type="component" value="Unassembled WGS sequence"/>
</dbReference>
<evidence type="ECO:0000313" key="3">
    <source>
        <dbReference type="Proteomes" id="UP001283361"/>
    </source>
</evidence>
<sequence length="121" mass="13129">MDLELCPFPLPLERSGHLAQLWWMEVVDLVSLEFHHELASIGLASVPGASGVAELSEPPGTPQGALNIVSDPASPSADSAGQLPARGRNDAPAKGRQTGRCWRAGRGLWRWRRVTLKWTNP</sequence>
<dbReference type="EMBL" id="JAWDGP010002355">
    <property type="protein sequence ID" value="KAK3783777.1"/>
    <property type="molecule type" value="Genomic_DNA"/>
</dbReference>
<name>A0AAE1ABU3_9GAST</name>
<organism evidence="2 3">
    <name type="scientific">Elysia crispata</name>
    <name type="common">lettuce slug</name>
    <dbReference type="NCBI Taxonomy" id="231223"/>
    <lineage>
        <taxon>Eukaryota</taxon>
        <taxon>Metazoa</taxon>
        <taxon>Spiralia</taxon>
        <taxon>Lophotrochozoa</taxon>
        <taxon>Mollusca</taxon>
        <taxon>Gastropoda</taxon>
        <taxon>Heterobranchia</taxon>
        <taxon>Euthyneura</taxon>
        <taxon>Panpulmonata</taxon>
        <taxon>Sacoglossa</taxon>
        <taxon>Placobranchoidea</taxon>
        <taxon>Plakobranchidae</taxon>
        <taxon>Elysia</taxon>
    </lineage>
</organism>
<accession>A0AAE1ABU3</accession>
<gene>
    <name evidence="2" type="ORF">RRG08_063438</name>
</gene>
<feature type="region of interest" description="Disordered" evidence="1">
    <location>
        <begin position="51"/>
        <end position="99"/>
    </location>
</feature>
<keyword evidence="3" id="KW-1185">Reference proteome</keyword>
<evidence type="ECO:0000256" key="1">
    <source>
        <dbReference type="SAM" id="MobiDB-lite"/>
    </source>
</evidence>